<dbReference type="AlphaFoldDB" id="A0A084WGD0"/>
<evidence type="ECO:0000256" key="1">
    <source>
        <dbReference type="SAM" id="MobiDB-lite"/>
    </source>
</evidence>
<keyword evidence="4" id="KW-1185">Reference proteome</keyword>
<sequence>MNPRTRQFCAVELVTDERQQVLRRNLANPLTPTDRPGQLRTSWFCGAGGKGKWP</sequence>
<organism evidence="2">
    <name type="scientific">Anopheles sinensis</name>
    <name type="common">Mosquito</name>
    <dbReference type="NCBI Taxonomy" id="74873"/>
    <lineage>
        <taxon>Eukaryota</taxon>
        <taxon>Metazoa</taxon>
        <taxon>Ecdysozoa</taxon>
        <taxon>Arthropoda</taxon>
        <taxon>Hexapoda</taxon>
        <taxon>Insecta</taxon>
        <taxon>Pterygota</taxon>
        <taxon>Neoptera</taxon>
        <taxon>Endopterygota</taxon>
        <taxon>Diptera</taxon>
        <taxon>Nematocera</taxon>
        <taxon>Culicoidea</taxon>
        <taxon>Culicidae</taxon>
        <taxon>Anophelinae</taxon>
        <taxon>Anopheles</taxon>
    </lineage>
</organism>
<proteinExistence type="predicted"/>
<keyword evidence="2" id="KW-0969">Cilium</keyword>
<protein>
    <submittedName>
        <fullName evidence="2 3">Flagellar basal-body rod protein FlgB</fullName>
    </submittedName>
</protein>
<evidence type="ECO:0000313" key="2">
    <source>
        <dbReference type="EMBL" id="KFB49274.1"/>
    </source>
</evidence>
<dbReference type="EMBL" id="KE525344">
    <property type="protein sequence ID" value="KFB49274.1"/>
    <property type="molecule type" value="Genomic_DNA"/>
</dbReference>
<keyword evidence="2" id="KW-0966">Cell projection</keyword>
<dbReference type="Proteomes" id="UP000030765">
    <property type="component" value="Unassembled WGS sequence"/>
</dbReference>
<keyword evidence="2" id="KW-0282">Flagellum</keyword>
<reference evidence="3" key="2">
    <citation type="submission" date="2020-05" db="UniProtKB">
        <authorList>
            <consortium name="EnsemblMetazoa"/>
        </authorList>
    </citation>
    <scope>IDENTIFICATION</scope>
</reference>
<evidence type="ECO:0000313" key="3">
    <source>
        <dbReference type="EnsemblMetazoa" id="ASIC017387-PA"/>
    </source>
</evidence>
<evidence type="ECO:0000313" key="4">
    <source>
        <dbReference type="Proteomes" id="UP000030765"/>
    </source>
</evidence>
<feature type="region of interest" description="Disordered" evidence="1">
    <location>
        <begin position="28"/>
        <end position="54"/>
    </location>
</feature>
<reference evidence="2 4" key="1">
    <citation type="journal article" date="2014" name="BMC Genomics">
        <title>Genome sequence of Anopheles sinensis provides insight into genetics basis of mosquito competence for malaria parasites.</title>
        <authorList>
            <person name="Zhou D."/>
            <person name="Zhang D."/>
            <person name="Ding G."/>
            <person name="Shi L."/>
            <person name="Hou Q."/>
            <person name="Ye Y."/>
            <person name="Xu Y."/>
            <person name="Zhou H."/>
            <person name="Xiong C."/>
            <person name="Li S."/>
            <person name="Yu J."/>
            <person name="Hong S."/>
            <person name="Yu X."/>
            <person name="Zou P."/>
            <person name="Chen C."/>
            <person name="Chang X."/>
            <person name="Wang W."/>
            <person name="Lv Y."/>
            <person name="Sun Y."/>
            <person name="Ma L."/>
            <person name="Shen B."/>
            <person name="Zhu C."/>
        </authorList>
    </citation>
    <scope>NUCLEOTIDE SEQUENCE [LARGE SCALE GENOMIC DNA]</scope>
</reference>
<name>A0A084WGD0_ANOSI</name>
<dbReference type="VEuPathDB" id="VectorBase:ASIC017387"/>
<gene>
    <name evidence="2" type="ORF">ZHAS_00017387</name>
</gene>
<accession>A0A084WGD0</accession>
<dbReference type="EnsemblMetazoa" id="ASIC017387-RA">
    <property type="protein sequence ID" value="ASIC017387-PA"/>
    <property type="gene ID" value="ASIC017387"/>
</dbReference>
<dbReference type="EMBL" id="ATLV01023532">
    <property type="status" value="NOT_ANNOTATED_CDS"/>
    <property type="molecule type" value="Genomic_DNA"/>
</dbReference>